<gene>
    <name evidence="4" type="primary">yycN</name>
    <name evidence="4" type="ORF">GALL_411840</name>
</gene>
<keyword evidence="2 4" id="KW-0012">Acyltransferase</keyword>
<proteinExistence type="predicted"/>
<evidence type="ECO:0000313" key="4">
    <source>
        <dbReference type="EMBL" id="OIQ77128.1"/>
    </source>
</evidence>
<dbReference type="InterPro" id="IPR000182">
    <property type="entry name" value="GNAT_dom"/>
</dbReference>
<dbReference type="Pfam" id="PF00583">
    <property type="entry name" value="Acetyltransf_1"/>
    <property type="match status" value="1"/>
</dbReference>
<dbReference type="AlphaFoldDB" id="A0A1J5Q1I4"/>
<organism evidence="4">
    <name type="scientific">mine drainage metagenome</name>
    <dbReference type="NCBI Taxonomy" id="410659"/>
    <lineage>
        <taxon>unclassified sequences</taxon>
        <taxon>metagenomes</taxon>
        <taxon>ecological metagenomes</taxon>
    </lineage>
</organism>
<dbReference type="CDD" id="cd04301">
    <property type="entry name" value="NAT_SF"/>
    <property type="match status" value="1"/>
</dbReference>
<evidence type="ECO:0000256" key="1">
    <source>
        <dbReference type="ARBA" id="ARBA00022679"/>
    </source>
</evidence>
<evidence type="ECO:0000256" key="2">
    <source>
        <dbReference type="ARBA" id="ARBA00023315"/>
    </source>
</evidence>
<dbReference type="InterPro" id="IPR050680">
    <property type="entry name" value="YpeA/RimI_acetyltransf"/>
</dbReference>
<accession>A0A1J5Q1I4</accession>
<dbReference type="PANTHER" id="PTHR43420">
    <property type="entry name" value="ACETYLTRANSFERASE"/>
    <property type="match status" value="1"/>
</dbReference>
<feature type="domain" description="N-acetyltransferase" evidence="3">
    <location>
        <begin position="58"/>
        <end position="206"/>
    </location>
</feature>
<dbReference type="InterPro" id="IPR016181">
    <property type="entry name" value="Acyl_CoA_acyltransferase"/>
</dbReference>
<name>A0A1J5Q1I4_9ZZZZ</name>
<reference evidence="4" key="1">
    <citation type="submission" date="2016-10" db="EMBL/GenBank/DDBJ databases">
        <title>Sequence of Gallionella enrichment culture.</title>
        <authorList>
            <person name="Poehlein A."/>
            <person name="Muehling M."/>
            <person name="Daniel R."/>
        </authorList>
    </citation>
    <scope>NUCLEOTIDE SEQUENCE</scope>
</reference>
<sequence length="206" mass="22932">MLWQKGAEPLGLGKVHRVDTTKPVDIQRLIRSLRQNVAMETLSVRPMTQTEFDTFLVNTIRDYAAENVRAKYWEAAEAEERAASETNALLPQGVDTPGMLVLTAENMDGVAVGHLWLALERKPGSDFGAWIYDIRIKSEHQGRGYGRALLGMAEEQSAKHGVKAIGLNVFGNNQVARNLYESAGYQITSMHMEKVFVADELPYEAP</sequence>
<comment type="caution">
    <text evidence="4">The sequence shown here is derived from an EMBL/GenBank/DDBJ whole genome shotgun (WGS) entry which is preliminary data.</text>
</comment>
<dbReference type="EC" id="2.3.1.-" evidence="4"/>
<dbReference type="PROSITE" id="PS51186">
    <property type="entry name" value="GNAT"/>
    <property type="match status" value="1"/>
</dbReference>
<evidence type="ECO:0000259" key="3">
    <source>
        <dbReference type="PROSITE" id="PS51186"/>
    </source>
</evidence>
<dbReference type="Gene3D" id="3.40.630.30">
    <property type="match status" value="1"/>
</dbReference>
<keyword evidence="1 4" id="KW-0808">Transferase</keyword>
<dbReference type="EMBL" id="MLJW01001689">
    <property type="protein sequence ID" value="OIQ77128.1"/>
    <property type="molecule type" value="Genomic_DNA"/>
</dbReference>
<protein>
    <submittedName>
        <fullName evidence="4">Putative N-acetyltransferase YycN</fullName>
        <ecNumber evidence="4">2.3.1.-</ecNumber>
    </submittedName>
</protein>
<dbReference type="SUPFAM" id="SSF55729">
    <property type="entry name" value="Acyl-CoA N-acyltransferases (Nat)"/>
    <property type="match status" value="1"/>
</dbReference>
<dbReference type="GO" id="GO:0016747">
    <property type="term" value="F:acyltransferase activity, transferring groups other than amino-acyl groups"/>
    <property type="evidence" value="ECO:0007669"/>
    <property type="project" value="InterPro"/>
</dbReference>